<evidence type="ECO:0000313" key="1">
    <source>
        <dbReference type="EMBL" id="CAB4873131.1"/>
    </source>
</evidence>
<protein>
    <submittedName>
        <fullName evidence="1">Unannotated protein</fullName>
    </submittedName>
</protein>
<dbReference type="AlphaFoldDB" id="A0A6J7DR44"/>
<proteinExistence type="predicted"/>
<gene>
    <name evidence="1" type="ORF">UFOPK3423_00854</name>
</gene>
<dbReference type="EMBL" id="CAFBLQ010000080">
    <property type="protein sequence ID" value="CAB4873131.1"/>
    <property type="molecule type" value="Genomic_DNA"/>
</dbReference>
<reference evidence="1" key="1">
    <citation type="submission" date="2020-05" db="EMBL/GenBank/DDBJ databases">
        <authorList>
            <person name="Chiriac C."/>
            <person name="Salcher M."/>
            <person name="Ghai R."/>
            <person name="Kavagutti S V."/>
        </authorList>
    </citation>
    <scope>NUCLEOTIDE SEQUENCE</scope>
</reference>
<dbReference type="Pfam" id="PF10712">
    <property type="entry name" value="NAD-GH"/>
    <property type="match status" value="1"/>
</dbReference>
<organism evidence="1">
    <name type="scientific">freshwater metagenome</name>
    <dbReference type="NCBI Taxonomy" id="449393"/>
    <lineage>
        <taxon>unclassified sequences</taxon>
        <taxon>metagenomes</taxon>
        <taxon>ecological metagenomes</taxon>
    </lineage>
</organism>
<name>A0A6J7DR44_9ZZZZ</name>
<accession>A0A6J7DR44</accession>
<sequence length="438" mass="47175">MDLDRGLVVLGGREDLRLLRRDRCVALDQARHDAALRLDAERQRGDVEQQDVLHVAGEHAGLDRRADGDDLVRIDAAVRLLAGQLLDLLLHGGHTRHPADEHDVLDLGDALVLGVVDRLAHRGDDAIDQIGRQLAELAACQACVKVLRSGGVGGDERQVDLRLLRARELDLGLLRGLVEALEGHRIGGQVDRLVLLELSCEPVDDRLVEVVAAEVIVAGGRLDLEDAVADLQHRDVEGAAAEIEDEDRLVVLLVEAVGERGGRRLVDDPLDLEARDLTGILGRLALVVVEVGGDGDHRAVDRLAEVRLGIGLELGEDHRADLGRAVLLVRRLDARVAVRAGDDLVGHDRLFLAHLGLLAAHEALDREDRVGRVGDRLTLGDGADEALAGRGEGDDRRGRAAALRALDDGRLAALQNRHAGVRCAEVDTDDLAHVGKCS</sequence>
<dbReference type="InterPro" id="IPR019651">
    <property type="entry name" value="Glutamate_DH_NAD-spec"/>
</dbReference>